<keyword evidence="3" id="KW-1185">Reference proteome</keyword>
<proteinExistence type="predicted"/>
<organism evidence="2 3">
    <name type="scientific">Geodermatophilus telluris</name>
    <dbReference type="NCBI Taxonomy" id="1190417"/>
    <lineage>
        <taxon>Bacteria</taxon>
        <taxon>Bacillati</taxon>
        <taxon>Actinomycetota</taxon>
        <taxon>Actinomycetes</taxon>
        <taxon>Geodermatophilales</taxon>
        <taxon>Geodermatophilaceae</taxon>
        <taxon>Geodermatophilus</taxon>
    </lineage>
</organism>
<dbReference type="EMBL" id="FMZF01000005">
    <property type="protein sequence ID" value="SDD07176.1"/>
    <property type="molecule type" value="Genomic_DNA"/>
</dbReference>
<feature type="transmembrane region" description="Helical" evidence="1">
    <location>
        <begin position="58"/>
        <end position="86"/>
    </location>
</feature>
<evidence type="ECO:0000313" key="3">
    <source>
        <dbReference type="Proteomes" id="UP000199416"/>
    </source>
</evidence>
<dbReference type="Proteomes" id="UP000199416">
    <property type="component" value="Unassembled WGS sequence"/>
</dbReference>
<gene>
    <name evidence="2" type="ORF">SAMN05660690_3301</name>
</gene>
<protein>
    <submittedName>
        <fullName evidence="2">Uncharacterized protein</fullName>
    </submittedName>
</protein>
<dbReference type="RefSeq" id="WP_091367090.1">
    <property type="nucleotide sequence ID" value="NZ_FMZF01000005.1"/>
</dbReference>
<dbReference type="STRING" id="1190417.SAMN05660690_3301"/>
<sequence>MRRDLTSALLLGLALVGAGVLVSRQAGTAPPAVAHSGSYAPLTATDAYGGGRTGGWAVTWTTGSLVGAALAVLGLLVLAAVGGWVLGRRSRLPATPA</sequence>
<keyword evidence="1" id="KW-0472">Membrane</keyword>
<evidence type="ECO:0000256" key="1">
    <source>
        <dbReference type="SAM" id="Phobius"/>
    </source>
</evidence>
<accession>A0A1G6RT93</accession>
<keyword evidence="1" id="KW-0812">Transmembrane</keyword>
<keyword evidence="1" id="KW-1133">Transmembrane helix</keyword>
<name>A0A1G6RT93_9ACTN</name>
<dbReference type="AlphaFoldDB" id="A0A1G6RT93"/>
<evidence type="ECO:0000313" key="2">
    <source>
        <dbReference type="EMBL" id="SDD07176.1"/>
    </source>
</evidence>
<reference evidence="3" key="1">
    <citation type="submission" date="2016-10" db="EMBL/GenBank/DDBJ databases">
        <authorList>
            <person name="Varghese N."/>
            <person name="Submissions S."/>
        </authorList>
    </citation>
    <scope>NUCLEOTIDE SEQUENCE [LARGE SCALE GENOMIC DNA]</scope>
    <source>
        <strain evidence="3">DSM 45421</strain>
    </source>
</reference>